<evidence type="ECO:0000313" key="2">
    <source>
        <dbReference type="Proteomes" id="UP000790347"/>
    </source>
</evidence>
<sequence length="59" mass="7071">MEMEWAKMSNSFLYMCNFIHELKCICFFQGLRGFFLLCSQIKIPVIVQPMKEEQKKNCD</sequence>
<organism evidence="1 2">
    <name type="scientific">Dermatophagoides farinae</name>
    <name type="common">American house dust mite</name>
    <dbReference type="NCBI Taxonomy" id="6954"/>
    <lineage>
        <taxon>Eukaryota</taxon>
        <taxon>Metazoa</taxon>
        <taxon>Ecdysozoa</taxon>
        <taxon>Arthropoda</taxon>
        <taxon>Chelicerata</taxon>
        <taxon>Arachnida</taxon>
        <taxon>Acari</taxon>
        <taxon>Acariformes</taxon>
        <taxon>Sarcoptiformes</taxon>
        <taxon>Astigmata</taxon>
        <taxon>Psoroptidia</taxon>
        <taxon>Analgoidea</taxon>
        <taxon>Pyroglyphidae</taxon>
        <taxon>Dermatophagoidinae</taxon>
        <taxon>Dermatophagoides</taxon>
    </lineage>
</organism>
<accession>A0A922HY53</accession>
<reference evidence="1" key="1">
    <citation type="submission" date="2013-05" db="EMBL/GenBank/DDBJ databases">
        <authorList>
            <person name="Yim A.K.Y."/>
            <person name="Chan T.F."/>
            <person name="Ji K.M."/>
            <person name="Liu X.Y."/>
            <person name="Zhou J.W."/>
            <person name="Li R.Q."/>
            <person name="Yang K.Y."/>
            <person name="Li J."/>
            <person name="Li M."/>
            <person name="Law P.T.W."/>
            <person name="Wu Y.L."/>
            <person name="Cai Z.L."/>
            <person name="Qin H."/>
            <person name="Bao Y."/>
            <person name="Leung R.K.K."/>
            <person name="Ng P.K.S."/>
            <person name="Zou J."/>
            <person name="Zhong X.J."/>
            <person name="Ran P.X."/>
            <person name="Zhong N.S."/>
            <person name="Liu Z.G."/>
            <person name="Tsui S.K.W."/>
        </authorList>
    </citation>
    <scope>NUCLEOTIDE SEQUENCE</scope>
    <source>
        <strain evidence="1">Derf</strain>
        <tissue evidence="1">Whole organism</tissue>
    </source>
</reference>
<evidence type="ECO:0000313" key="1">
    <source>
        <dbReference type="EMBL" id="KAH9511603.1"/>
    </source>
</evidence>
<gene>
    <name evidence="1" type="ORF">DERF_010052</name>
</gene>
<proteinExistence type="predicted"/>
<protein>
    <submittedName>
        <fullName evidence="1">Uncharacterized protein</fullName>
    </submittedName>
</protein>
<reference evidence="1" key="2">
    <citation type="journal article" date="2022" name="Res Sq">
        <title>Comparative Genomics Reveals Insights into the Divergent Evolution of Astigmatic Mites and Household Pest Adaptations.</title>
        <authorList>
            <person name="Xiong Q."/>
            <person name="Wan A.T.-Y."/>
            <person name="Liu X.-Y."/>
            <person name="Fung C.S.-H."/>
            <person name="Xiao X."/>
            <person name="Malainual N."/>
            <person name="Hou J."/>
            <person name="Wang L."/>
            <person name="Wang M."/>
            <person name="Yang K."/>
            <person name="Cui Y."/>
            <person name="Leung E."/>
            <person name="Nong W."/>
            <person name="Shin S.-K."/>
            <person name="Au S."/>
            <person name="Jeong K.Y."/>
            <person name="Chew F.T."/>
            <person name="Hui J."/>
            <person name="Leung T.F."/>
            <person name="Tungtrongchitr A."/>
            <person name="Zhong N."/>
            <person name="Liu Z."/>
            <person name="Tsui S."/>
        </authorList>
    </citation>
    <scope>NUCLEOTIDE SEQUENCE</scope>
    <source>
        <strain evidence="1">Derf</strain>
        <tissue evidence="1">Whole organism</tissue>
    </source>
</reference>
<keyword evidence="2" id="KW-1185">Reference proteome</keyword>
<dbReference type="Proteomes" id="UP000790347">
    <property type="component" value="Unassembled WGS sequence"/>
</dbReference>
<dbReference type="EMBL" id="ASGP02000004">
    <property type="protein sequence ID" value="KAH9511603.1"/>
    <property type="molecule type" value="Genomic_DNA"/>
</dbReference>
<name>A0A922HY53_DERFA</name>
<dbReference type="AlphaFoldDB" id="A0A922HY53"/>
<comment type="caution">
    <text evidence="1">The sequence shown here is derived from an EMBL/GenBank/DDBJ whole genome shotgun (WGS) entry which is preliminary data.</text>
</comment>